<evidence type="ECO:0000313" key="4">
    <source>
        <dbReference type="Proteomes" id="UP000317257"/>
    </source>
</evidence>
<dbReference type="EMBL" id="SBHS01000013">
    <property type="protein sequence ID" value="TWU74145.1"/>
    <property type="molecule type" value="Genomic_DNA"/>
</dbReference>
<dbReference type="Pfam" id="PF21203">
    <property type="entry name" value="ECM10"/>
    <property type="match status" value="1"/>
</dbReference>
<dbReference type="InterPro" id="IPR002110">
    <property type="entry name" value="Ankyrin_rpt"/>
</dbReference>
<name>A0A5C6G8E9_METRR</name>
<comment type="caution">
    <text evidence="3">The sequence shown here is derived from an EMBL/GenBank/DDBJ whole genome shotgun (WGS) entry which is preliminary data.</text>
</comment>
<dbReference type="PANTHER" id="PTHR39219:SF1">
    <property type="entry name" value="ER MEMBRANE PROTEIN COMPLEX SUBUNIT 10"/>
    <property type="match status" value="1"/>
</dbReference>
<sequence>MNEEEEEEVRPQMELNDRDPSQPPTPGDPEAKKVRLSSVLGNPQVELDIIERLLADGADPNRLEEEDGLSPLVAACLHGRKDLVETLLDHGAVIEADEEKAEHTPLSAAVSSGHIAKRMMLVSLIDGSSSTIPVPKSNRASGAGKDPPAAVSRSCRLQLVNDMRSRSACQSTARKFIHPVPRTMRTLTTLVFALCAALTVGAIPQTAEFSIQPISSSRQQSPPFPFASVSYDLAAIDSSTVTSYDAPEIPDASSLVRIGVYDPKTKSWASGTTVASTENFAKGYSPTITVSVNSRGDVLSAALKGVQIDAGQTRDFGPKVVILPEGKGPQPALNKPVIVSSEGKKVEEEVEKTFLQKYWWMIGIAVFIALSGGGGEQGK</sequence>
<dbReference type="AlphaFoldDB" id="A0A5C6G8E9"/>
<dbReference type="Gene3D" id="1.25.40.20">
    <property type="entry name" value="Ankyrin repeat-containing domain"/>
    <property type="match status" value="1"/>
</dbReference>
<reference evidence="4" key="1">
    <citation type="submission" date="2018-12" db="EMBL/GenBank/DDBJ databases">
        <title>The complete genome of Metarhizium rileyi, a key fungal pathogen of Lepidoptera.</title>
        <authorList>
            <person name="Binneck E."/>
            <person name="Lastra C.C.L."/>
            <person name="Sosa-Gomez D.R."/>
        </authorList>
    </citation>
    <scope>NUCLEOTIDE SEQUENCE [LARGE SCALE GENOMIC DNA]</scope>
    <source>
        <strain evidence="4">Cep018-CH2</strain>
    </source>
</reference>
<dbReference type="SMART" id="SM00248">
    <property type="entry name" value="ANK"/>
    <property type="match status" value="1"/>
</dbReference>
<keyword evidence="1" id="KW-0040">ANK repeat</keyword>
<proteinExistence type="predicted"/>
<feature type="region of interest" description="Disordered" evidence="2">
    <location>
        <begin position="1"/>
        <end position="32"/>
    </location>
</feature>
<accession>A0A5C6G8E9</accession>
<dbReference type="PANTHER" id="PTHR39219">
    <property type="entry name" value="ER MEMBRANE PROTEIN COMPLEX SUBUNIT 10"/>
    <property type="match status" value="1"/>
</dbReference>
<gene>
    <name evidence="3" type="ORF">ED733_005656</name>
</gene>
<dbReference type="PROSITE" id="PS50088">
    <property type="entry name" value="ANK_REPEAT"/>
    <property type="match status" value="1"/>
</dbReference>
<feature type="compositionally biased region" description="Basic and acidic residues" evidence="2">
    <location>
        <begin position="9"/>
        <end position="20"/>
    </location>
</feature>
<evidence type="ECO:0000256" key="1">
    <source>
        <dbReference type="PROSITE-ProRule" id="PRU00023"/>
    </source>
</evidence>
<feature type="repeat" description="ANK" evidence="1">
    <location>
        <begin position="67"/>
        <end position="99"/>
    </location>
</feature>
<protein>
    <submittedName>
        <fullName evidence="3">Uncharacterized protein</fullName>
    </submittedName>
</protein>
<evidence type="ECO:0000256" key="2">
    <source>
        <dbReference type="SAM" id="MobiDB-lite"/>
    </source>
</evidence>
<dbReference type="SUPFAM" id="SSF48403">
    <property type="entry name" value="Ankyrin repeat"/>
    <property type="match status" value="1"/>
</dbReference>
<dbReference type="Proteomes" id="UP000317257">
    <property type="component" value="Unassembled WGS sequence"/>
</dbReference>
<dbReference type="Pfam" id="PF12796">
    <property type="entry name" value="Ank_2"/>
    <property type="match status" value="1"/>
</dbReference>
<dbReference type="InterPro" id="IPR036770">
    <property type="entry name" value="Ankyrin_rpt-contain_sf"/>
</dbReference>
<organism evidence="3 4">
    <name type="scientific">Metarhizium rileyi (strain RCEF 4871)</name>
    <name type="common">Nomuraea rileyi</name>
    <dbReference type="NCBI Taxonomy" id="1649241"/>
    <lineage>
        <taxon>Eukaryota</taxon>
        <taxon>Fungi</taxon>
        <taxon>Dikarya</taxon>
        <taxon>Ascomycota</taxon>
        <taxon>Pezizomycotina</taxon>
        <taxon>Sordariomycetes</taxon>
        <taxon>Hypocreomycetidae</taxon>
        <taxon>Hypocreales</taxon>
        <taxon>Clavicipitaceae</taxon>
        <taxon>Metarhizium</taxon>
    </lineage>
</organism>
<evidence type="ECO:0000313" key="3">
    <source>
        <dbReference type="EMBL" id="TWU74145.1"/>
    </source>
</evidence>
<dbReference type="PROSITE" id="PS50297">
    <property type="entry name" value="ANK_REP_REGION"/>
    <property type="match status" value="1"/>
</dbReference>